<evidence type="ECO:0000313" key="5">
    <source>
        <dbReference type="Proteomes" id="UP000621799"/>
    </source>
</evidence>
<dbReference type="PROSITE" id="PS00678">
    <property type="entry name" value="WD_REPEATS_1"/>
    <property type="match status" value="1"/>
</dbReference>
<dbReference type="InterPro" id="IPR019775">
    <property type="entry name" value="WD40_repeat_CS"/>
</dbReference>
<feature type="repeat" description="WD" evidence="3">
    <location>
        <begin position="280"/>
        <end position="314"/>
    </location>
</feature>
<dbReference type="SMART" id="SM00320">
    <property type="entry name" value="WD40"/>
    <property type="match status" value="5"/>
</dbReference>
<dbReference type="InterPro" id="IPR001680">
    <property type="entry name" value="WD40_rpt"/>
</dbReference>
<evidence type="ECO:0000256" key="1">
    <source>
        <dbReference type="ARBA" id="ARBA00022574"/>
    </source>
</evidence>
<dbReference type="CDD" id="cd00200">
    <property type="entry name" value="WD40"/>
    <property type="match status" value="1"/>
</dbReference>
<keyword evidence="1 3" id="KW-0853">WD repeat</keyword>
<name>A0A928ZA44_9CYAN</name>
<feature type="repeat" description="WD" evidence="3">
    <location>
        <begin position="206"/>
        <end position="229"/>
    </location>
</feature>
<protein>
    <submittedName>
        <fullName evidence="4">PD40 domain-containing protein</fullName>
    </submittedName>
</protein>
<evidence type="ECO:0000256" key="2">
    <source>
        <dbReference type="ARBA" id="ARBA00022737"/>
    </source>
</evidence>
<dbReference type="AlphaFoldDB" id="A0A928ZA44"/>
<evidence type="ECO:0000313" key="4">
    <source>
        <dbReference type="EMBL" id="MBE9042338.1"/>
    </source>
</evidence>
<sequence length="400" mass="44659">MRNRSKQASLIILSISLGFWTTAICATKVAFSATVSTISQQLSQTDRAFLQDPLDPTVLFQKGDRLDTDGNIVTDVAFDRTGNYIATVSDSLSLWHRDGTPIVDRLDNDGLPIKYVRFSPDGTLIAVARETPDRSFEIASEYKTVELWQFDGEELQHFQTLPHGEWVKKVDFSPNGKTIATVGRDRAIKVWNLNGWQLKTFPGEDFSFSPDGRTLATTGTDGNVTLWRVGGWILRPILEIPHEVPITRVSFSPDGNTIATTSDDGTIFLWSRDGEAIAQIKGHDDAVNRLEFSSDGRWLTTAGRDSQVRLWHLDGLTVSTFDGDNAFFSPDSRFIAIDDGNSQIGILNLETWKSQSIPIPRYSYGSFYFSPDSQTFALTENFDVQLWDLAIDNGQLTIDN</sequence>
<feature type="repeat" description="WD" evidence="3">
    <location>
        <begin position="160"/>
        <end position="194"/>
    </location>
</feature>
<dbReference type="Proteomes" id="UP000621799">
    <property type="component" value="Unassembled WGS sequence"/>
</dbReference>
<comment type="caution">
    <text evidence="4">The sequence shown here is derived from an EMBL/GenBank/DDBJ whole genome shotgun (WGS) entry which is preliminary data.</text>
</comment>
<dbReference type="PROSITE" id="PS50082">
    <property type="entry name" value="WD_REPEATS_2"/>
    <property type="match status" value="4"/>
</dbReference>
<dbReference type="PANTHER" id="PTHR44019">
    <property type="entry name" value="WD REPEAT-CONTAINING PROTEIN 55"/>
    <property type="match status" value="1"/>
</dbReference>
<dbReference type="SUPFAM" id="SSF82171">
    <property type="entry name" value="DPP6 N-terminal domain-like"/>
    <property type="match status" value="1"/>
</dbReference>
<dbReference type="InterPro" id="IPR015943">
    <property type="entry name" value="WD40/YVTN_repeat-like_dom_sf"/>
</dbReference>
<dbReference type="PANTHER" id="PTHR44019:SF8">
    <property type="entry name" value="POC1 CENTRIOLAR PROTEIN HOMOLOG"/>
    <property type="match status" value="1"/>
</dbReference>
<dbReference type="Pfam" id="PF00400">
    <property type="entry name" value="WD40"/>
    <property type="match status" value="4"/>
</dbReference>
<dbReference type="Gene3D" id="2.130.10.10">
    <property type="entry name" value="YVTN repeat-like/Quinoprotein amine dehydrogenase"/>
    <property type="match status" value="2"/>
</dbReference>
<accession>A0A928ZA44</accession>
<reference evidence="4" key="1">
    <citation type="submission" date="2020-10" db="EMBL/GenBank/DDBJ databases">
        <authorList>
            <person name="Castelo-Branco R."/>
            <person name="Eusebio N."/>
            <person name="Adriana R."/>
            <person name="Vieira A."/>
            <person name="Brugerolle De Fraissinette N."/>
            <person name="Rezende De Castro R."/>
            <person name="Schneider M.P."/>
            <person name="Vasconcelos V."/>
            <person name="Leao P.N."/>
        </authorList>
    </citation>
    <scope>NUCLEOTIDE SEQUENCE</scope>
    <source>
        <strain evidence="4">LEGE 11467</strain>
    </source>
</reference>
<gene>
    <name evidence="4" type="ORF">IQ235_16315</name>
</gene>
<evidence type="ECO:0000256" key="3">
    <source>
        <dbReference type="PROSITE-ProRule" id="PRU00221"/>
    </source>
</evidence>
<dbReference type="InterPro" id="IPR050505">
    <property type="entry name" value="WDR55/POC1"/>
</dbReference>
<proteinExistence type="predicted"/>
<keyword evidence="5" id="KW-1185">Reference proteome</keyword>
<keyword evidence="2" id="KW-0677">Repeat</keyword>
<dbReference type="RefSeq" id="WP_264322502.1">
    <property type="nucleotide sequence ID" value="NZ_JADEXN010000338.1"/>
</dbReference>
<feature type="repeat" description="WD" evidence="3">
    <location>
        <begin position="239"/>
        <end position="271"/>
    </location>
</feature>
<dbReference type="PROSITE" id="PS50294">
    <property type="entry name" value="WD_REPEATS_REGION"/>
    <property type="match status" value="3"/>
</dbReference>
<dbReference type="EMBL" id="JADEXN010000338">
    <property type="protein sequence ID" value="MBE9042338.1"/>
    <property type="molecule type" value="Genomic_DNA"/>
</dbReference>
<organism evidence="4 5">
    <name type="scientific">Zarconia navalis LEGE 11467</name>
    <dbReference type="NCBI Taxonomy" id="1828826"/>
    <lineage>
        <taxon>Bacteria</taxon>
        <taxon>Bacillati</taxon>
        <taxon>Cyanobacteriota</taxon>
        <taxon>Cyanophyceae</taxon>
        <taxon>Oscillatoriophycideae</taxon>
        <taxon>Oscillatoriales</taxon>
        <taxon>Oscillatoriales incertae sedis</taxon>
        <taxon>Zarconia</taxon>
        <taxon>Zarconia navalis</taxon>
    </lineage>
</organism>